<dbReference type="EMBL" id="JBHRTE010000048">
    <property type="protein sequence ID" value="MFC3168801.1"/>
    <property type="molecule type" value="Genomic_DNA"/>
</dbReference>
<dbReference type="RefSeq" id="WP_207467407.1">
    <property type="nucleotide sequence ID" value="NZ_JAFNAW010000015.1"/>
</dbReference>
<feature type="transmembrane region" description="Helical" evidence="1">
    <location>
        <begin position="149"/>
        <end position="166"/>
    </location>
</feature>
<reference evidence="3" key="1">
    <citation type="journal article" date="2019" name="Int. J. Syst. Evol. Microbiol.">
        <title>The Global Catalogue of Microorganisms (GCM) 10K type strain sequencing project: providing services to taxonomists for standard genome sequencing and annotation.</title>
        <authorList>
            <consortium name="The Broad Institute Genomics Platform"/>
            <consortium name="The Broad Institute Genome Sequencing Center for Infectious Disease"/>
            <person name="Wu L."/>
            <person name="Ma J."/>
        </authorList>
    </citation>
    <scope>NUCLEOTIDE SEQUENCE [LARGE SCALE GENOMIC DNA]</scope>
    <source>
        <strain evidence="3">KCTC 52239</strain>
    </source>
</reference>
<feature type="transmembrane region" description="Helical" evidence="1">
    <location>
        <begin position="121"/>
        <end position="137"/>
    </location>
</feature>
<name>A0ABV7IL25_9RHOB</name>
<gene>
    <name evidence="2" type="ORF">ACFOD7_12155</name>
</gene>
<feature type="transmembrane region" description="Helical" evidence="1">
    <location>
        <begin position="318"/>
        <end position="338"/>
    </location>
</feature>
<evidence type="ECO:0000313" key="2">
    <source>
        <dbReference type="EMBL" id="MFC3168801.1"/>
    </source>
</evidence>
<feature type="transmembrane region" description="Helical" evidence="1">
    <location>
        <begin position="96"/>
        <end position="115"/>
    </location>
</feature>
<organism evidence="2 3">
    <name type="scientific">Paracoccus fontiphilus</name>
    <dbReference type="NCBI Taxonomy" id="1815556"/>
    <lineage>
        <taxon>Bacteria</taxon>
        <taxon>Pseudomonadati</taxon>
        <taxon>Pseudomonadota</taxon>
        <taxon>Alphaproteobacteria</taxon>
        <taxon>Rhodobacterales</taxon>
        <taxon>Paracoccaceae</taxon>
        <taxon>Paracoccus</taxon>
    </lineage>
</organism>
<dbReference type="Proteomes" id="UP001595557">
    <property type="component" value="Unassembled WGS sequence"/>
</dbReference>
<keyword evidence="3" id="KW-1185">Reference proteome</keyword>
<sequence length="532" mass="57257">MIASDNSAARSLVRSPSRSLALTGILLALVLAGLWGRMMDFGLRRDEMLFVPPAELLGHMSLYGDFFYNHLPYSAWLFRLVHLAFPGIGLLEAGRVAVFLGWLLLVFGGGGLLWLISRSGVVALLGVLALVCSDVLLEQAGMAATNNLLPLAFAFVGLGLFTWQVVEGRHSFVLLFLSGLLVAIALGMKVSAVAFVPVLVVAAFVLPRSLPMGLRLRHVTLPVMLGGILGTLPLFWFLATQPDLFLAHVLGFHTGPHIDYWRDHQADEPNLVTGLGDKLRLAYTVWLRGSALLLVFVAMLAGWLTLALPRKTATGADVAGPAIMLAVMFALAAAMSFLPTPAFPQYYVQPLICLPLLIAVLARNTVRHSGQLETAAGVAAALCLMLALPRLADGLVTLRHPDETAVSKVHRAGQHLADVLADAGHAGERVLTINPVYPLEGGLPVYPEFATGPFAYRVADYTPPGLRAHYRMIGPADITAVLQADMPAAILTGFDEKLEAPLVQFAQANGYRRTELTELSDRYGTGVLFTRP</sequence>
<keyword evidence="1" id="KW-0472">Membrane</keyword>
<evidence type="ECO:0000313" key="3">
    <source>
        <dbReference type="Proteomes" id="UP001595557"/>
    </source>
</evidence>
<proteinExistence type="predicted"/>
<keyword evidence="1" id="KW-1133">Transmembrane helix</keyword>
<feature type="transmembrane region" description="Helical" evidence="1">
    <location>
        <begin position="73"/>
        <end position="91"/>
    </location>
</feature>
<keyword evidence="1" id="KW-0812">Transmembrane</keyword>
<feature type="transmembrane region" description="Helical" evidence="1">
    <location>
        <begin position="20"/>
        <end position="38"/>
    </location>
</feature>
<feature type="transmembrane region" description="Helical" evidence="1">
    <location>
        <begin position="217"/>
        <end position="239"/>
    </location>
</feature>
<comment type="caution">
    <text evidence="2">The sequence shown here is derived from an EMBL/GenBank/DDBJ whole genome shotgun (WGS) entry which is preliminary data.</text>
</comment>
<evidence type="ECO:0008006" key="4">
    <source>
        <dbReference type="Google" id="ProtNLM"/>
    </source>
</evidence>
<feature type="transmembrane region" description="Helical" evidence="1">
    <location>
        <begin position="285"/>
        <end position="306"/>
    </location>
</feature>
<accession>A0ABV7IL25</accession>
<protein>
    <recommendedName>
        <fullName evidence="4">Dolichyl-phosphate-mannose-protein mannosyltransferase</fullName>
    </recommendedName>
</protein>
<feature type="transmembrane region" description="Helical" evidence="1">
    <location>
        <begin position="172"/>
        <end position="205"/>
    </location>
</feature>
<feature type="transmembrane region" description="Helical" evidence="1">
    <location>
        <begin position="344"/>
        <end position="362"/>
    </location>
</feature>
<evidence type="ECO:0000256" key="1">
    <source>
        <dbReference type="SAM" id="Phobius"/>
    </source>
</evidence>